<dbReference type="Pfam" id="PF13401">
    <property type="entry name" value="AAA_22"/>
    <property type="match status" value="1"/>
</dbReference>
<evidence type="ECO:0000259" key="1">
    <source>
        <dbReference type="Pfam" id="PF13401"/>
    </source>
</evidence>
<feature type="domain" description="ORC1/DEAH AAA+ ATPase" evidence="1">
    <location>
        <begin position="35"/>
        <end position="150"/>
    </location>
</feature>
<dbReference type="RefSeq" id="WP_008617765.1">
    <property type="nucleotide sequence ID" value="NZ_AONQ01000028.1"/>
</dbReference>
<name>M2Z603_9PROT</name>
<evidence type="ECO:0000313" key="3">
    <source>
        <dbReference type="Proteomes" id="UP000011744"/>
    </source>
</evidence>
<accession>M2Z603</accession>
<reference evidence="2 3" key="1">
    <citation type="journal article" date="2014" name="Genome Announc.">
        <title>Draft Genome Sequence of Magnetospirillum sp. Strain SO-1, a Freshwater Magnetotactic Bacterium Isolated from the Ol'khovka River, Russia.</title>
        <authorList>
            <person name="Grouzdev D.S."/>
            <person name="Dziuba M.V."/>
            <person name="Sukhacheva M.S."/>
            <person name="Mardanov A.V."/>
            <person name="Beletskiy A.V."/>
            <person name="Kuznetsov B.B."/>
            <person name="Skryabin K.G."/>
        </authorList>
    </citation>
    <scope>NUCLEOTIDE SEQUENCE [LARGE SCALE GENOMIC DNA]</scope>
    <source>
        <strain evidence="2 3">SO-1</strain>
    </source>
</reference>
<dbReference type="PANTHER" id="PTHR35894">
    <property type="entry name" value="GENERAL SECRETION PATHWAY PROTEIN A-RELATED"/>
    <property type="match status" value="1"/>
</dbReference>
<dbReference type="OrthoDB" id="9797061at2"/>
<dbReference type="SUPFAM" id="SSF52540">
    <property type="entry name" value="P-loop containing nucleoside triphosphate hydrolases"/>
    <property type="match status" value="1"/>
</dbReference>
<sequence>MTVITPIVNTVAPLTNVAIMQELVGRLRDRKPHLPGIGCFYGFSGYGKSIATTYAANKLDDRAVYVEARSTWTKKKFMDALLGELAPGVNYRSRPVYDLIEIAAEKLMTGRMVLFVDEADYVVDRGYIEIIRDLYEIANTPIILIGEEDLPVKLERYERLHNRMARPAPALPCTLDDARHLTRLYCDKVEIADDLLMHLLAEVTGCTRRVAANLDDIQEEGLRNGWDKVDRKLWGERKFNTGAVVARKRHS</sequence>
<dbReference type="GO" id="GO:0016887">
    <property type="term" value="F:ATP hydrolysis activity"/>
    <property type="evidence" value="ECO:0007669"/>
    <property type="project" value="InterPro"/>
</dbReference>
<comment type="caution">
    <text evidence="2">The sequence shown here is derived from an EMBL/GenBank/DDBJ whole genome shotgun (WGS) entry which is preliminary data.</text>
</comment>
<dbReference type="InterPro" id="IPR027417">
    <property type="entry name" value="P-loop_NTPase"/>
</dbReference>
<dbReference type="InterPro" id="IPR049945">
    <property type="entry name" value="AAA_22"/>
</dbReference>
<dbReference type="PATRIC" id="fig|1244869.3.peg.2414"/>
<dbReference type="Proteomes" id="UP000011744">
    <property type="component" value="Unassembled WGS sequence"/>
</dbReference>
<protein>
    <recommendedName>
        <fullName evidence="1">ORC1/DEAH AAA+ ATPase domain-containing protein</fullName>
    </recommendedName>
</protein>
<dbReference type="STRING" id="1244869.H261_11969"/>
<dbReference type="eggNOG" id="COG2842">
    <property type="taxonomic scope" value="Bacteria"/>
</dbReference>
<dbReference type="PANTHER" id="PTHR35894:SF5">
    <property type="entry name" value="MU-LIKE PROPHAGE FLUMU DNA TRANSPOSITION PROTEIN B"/>
    <property type="match status" value="1"/>
</dbReference>
<dbReference type="EMBL" id="AONQ01000028">
    <property type="protein sequence ID" value="EME69750.1"/>
    <property type="molecule type" value="Genomic_DNA"/>
</dbReference>
<dbReference type="Gene3D" id="3.40.50.300">
    <property type="entry name" value="P-loop containing nucleotide triphosphate hydrolases"/>
    <property type="match status" value="1"/>
</dbReference>
<keyword evidence="3" id="KW-1185">Reference proteome</keyword>
<dbReference type="InterPro" id="IPR052026">
    <property type="entry name" value="ExeA_AAA_ATPase_DNA-bind"/>
</dbReference>
<evidence type="ECO:0000313" key="2">
    <source>
        <dbReference type="EMBL" id="EME69750.1"/>
    </source>
</evidence>
<gene>
    <name evidence="2" type="ORF">H261_11969</name>
</gene>
<organism evidence="2 3">
    <name type="scientific">Paramagnetospirillum caucaseum</name>
    <dbReference type="NCBI Taxonomy" id="1244869"/>
    <lineage>
        <taxon>Bacteria</taxon>
        <taxon>Pseudomonadati</taxon>
        <taxon>Pseudomonadota</taxon>
        <taxon>Alphaproteobacteria</taxon>
        <taxon>Rhodospirillales</taxon>
        <taxon>Magnetospirillaceae</taxon>
        <taxon>Paramagnetospirillum</taxon>
    </lineage>
</organism>
<proteinExistence type="predicted"/>
<dbReference type="AlphaFoldDB" id="M2Z603"/>